<sequence length="306" mass="35976">MLGMIRRILNKIESIYKYKYLAQNEDGAYQFILKNVFKNTDIDFIEKAFQLDYFRQILVPQKIDFSNLRKVLVLAPHQDDEVIGCGGVLLRLKELNAEVQIIFLTDGKEMSNQESSVEIRTKEAKEVGKFLGAKIKNLAIDNVSLQIENHHIKQLETWINEDFDAIFTVWPLDNPPKHRLCSFLTGKVFENLSLVNTPVYLYSVHTDLMPNFYEDITDLIDMKQKIIKMYPSQMQVQRYDHLSLGLDAWRTRFLPVSNEIRYIETFCKIPVKSYVDFQNIYKQENVNILFKGHETCIESFKRLKKM</sequence>
<name>A0ABM7S0R4_9FLAO</name>
<dbReference type="Proteomes" id="UP000825258">
    <property type="component" value="Chromosome"/>
</dbReference>
<organism evidence="1 2">
    <name type="scientific">Flavobacterium okayamense</name>
    <dbReference type="NCBI Taxonomy" id="2830782"/>
    <lineage>
        <taxon>Bacteria</taxon>
        <taxon>Pseudomonadati</taxon>
        <taxon>Bacteroidota</taxon>
        <taxon>Flavobacteriia</taxon>
        <taxon>Flavobacteriales</taxon>
        <taxon>Flavobacteriaceae</taxon>
        <taxon>Flavobacterium</taxon>
    </lineage>
</organism>
<evidence type="ECO:0000313" key="1">
    <source>
        <dbReference type="EMBL" id="BCY27243.1"/>
    </source>
</evidence>
<dbReference type="InterPro" id="IPR024078">
    <property type="entry name" value="LmbE-like_dom_sf"/>
</dbReference>
<protein>
    <recommendedName>
        <fullName evidence="3">N-acetylglucosaminyl deacetylase, LmbE family</fullName>
    </recommendedName>
</protein>
<reference evidence="1 2" key="1">
    <citation type="submission" date="2021-06" db="EMBL/GenBank/DDBJ databases">
        <title>Whole genome sequences of Flavobacterium sp. KK2020170 and assembly.</title>
        <authorList>
            <person name="Kitahara K."/>
            <person name="Miyoshi S."/>
            <person name="Uesaka K."/>
        </authorList>
    </citation>
    <scope>NUCLEOTIDE SEQUENCE [LARGE SCALE GENOMIC DNA]</scope>
    <source>
        <strain evidence="1 2">KK2020170</strain>
    </source>
</reference>
<accession>A0ABM7S0R4</accession>
<dbReference type="InterPro" id="IPR003737">
    <property type="entry name" value="GlcNAc_PI_deacetylase-related"/>
</dbReference>
<dbReference type="EMBL" id="AP024749">
    <property type="protein sequence ID" value="BCY27243.1"/>
    <property type="molecule type" value="Genomic_DNA"/>
</dbReference>
<keyword evidence="2" id="KW-1185">Reference proteome</keyword>
<evidence type="ECO:0000313" key="2">
    <source>
        <dbReference type="Proteomes" id="UP000825258"/>
    </source>
</evidence>
<dbReference type="Gene3D" id="3.40.50.10320">
    <property type="entry name" value="LmbE-like"/>
    <property type="match status" value="1"/>
</dbReference>
<dbReference type="Pfam" id="PF02585">
    <property type="entry name" value="PIG-L"/>
    <property type="match status" value="1"/>
</dbReference>
<proteinExistence type="predicted"/>
<gene>
    <name evidence="1" type="ORF">KK2020170_01110</name>
</gene>
<evidence type="ECO:0008006" key="3">
    <source>
        <dbReference type="Google" id="ProtNLM"/>
    </source>
</evidence>
<dbReference type="SUPFAM" id="SSF102588">
    <property type="entry name" value="LmbE-like"/>
    <property type="match status" value="1"/>
</dbReference>